<dbReference type="PANTHER" id="PTHR44329">
    <property type="entry name" value="SERINE/THREONINE-PROTEIN KINASE TNNI3K-RELATED"/>
    <property type="match status" value="1"/>
</dbReference>
<dbReference type="GO" id="GO:0004674">
    <property type="term" value="F:protein serine/threonine kinase activity"/>
    <property type="evidence" value="ECO:0007669"/>
    <property type="project" value="TreeGrafter"/>
</dbReference>
<dbReference type="AlphaFoldDB" id="A0A9N9ETJ3"/>
<proteinExistence type="predicted"/>
<reference evidence="7" key="1">
    <citation type="submission" date="2021-06" db="EMBL/GenBank/DDBJ databases">
        <authorList>
            <person name="Kallberg Y."/>
            <person name="Tangrot J."/>
            <person name="Rosling A."/>
        </authorList>
    </citation>
    <scope>NUCLEOTIDE SEQUENCE</scope>
    <source>
        <strain evidence="7">FL966</strain>
    </source>
</reference>
<comment type="caution">
    <text evidence="7">The sequence shown here is derived from an EMBL/GenBank/DDBJ whole genome shotgun (WGS) entry which is preliminary data.</text>
</comment>
<organism evidence="7 8">
    <name type="scientific">Cetraspora pellucida</name>
    <dbReference type="NCBI Taxonomy" id="1433469"/>
    <lineage>
        <taxon>Eukaryota</taxon>
        <taxon>Fungi</taxon>
        <taxon>Fungi incertae sedis</taxon>
        <taxon>Mucoromycota</taxon>
        <taxon>Glomeromycotina</taxon>
        <taxon>Glomeromycetes</taxon>
        <taxon>Diversisporales</taxon>
        <taxon>Gigasporaceae</taxon>
        <taxon>Cetraspora</taxon>
    </lineage>
</organism>
<dbReference type="GO" id="GO:0005524">
    <property type="term" value="F:ATP binding"/>
    <property type="evidence" value="ECO:0007669"/>
    <property type="project" value="UniProtKB-UniRule"/>
</dbReference>
<evidence type="ECO:0000256" key="1">
    <source>
        <dbReference type="ARBA" id="ARBA00022679"/>
    </source>
</evidence>
<dbReference type="PANTHER" id="PTHR44329:SF288">
    <property type="entry name" value="MITOGEN-ACTIVATED PROTEIN KINASE KINASE KINASE 20"/>
    <property type="match status" value="1"/>
</dbReference>
<dbReference type="InterPro" id="IPR001245">
    <property type="entry name" value="Ser-Thr/Tyr_kinase_cat_dom"/>
</dbReference>
<feature type="non-terminal residue" evidence="7">
    <location>
        <position position="1"/>
    </location>
</feature>
<dbReference type="Proteomes" id="UP000789759">
    <property type="component" value="Unassembled WGS sequence"/>
</dbReference>
<dbReference type="Gene3D" id="1.10.510.10">
    <property type="entry name" value="Transferase(Phosphotransferase) domain 1"/>
    <property type="match status" value="1"/>
</dbReference>
<evidence type="ECO:0000313" key="7">
    <source>
        <dbReference type="EMBL" id="CAG8694450.1"/>
    </source>
</evidence>
<dbReference type="InterPro" id="IPR011009">
    <property type="entry name" value="Kinase-like_dom_sf"/>
</dbReference>
<evidence type="ECO:0000256" key="3">
    <source>
        <dbReference type="ARBA" id="ARBA00022777"/>
    </source>
</evidence>
<feature type="domain" description="Protein kinase" evidence="6">
    <location>
        <begin position="255"/>
        <end position="425"/>
    </location>
</feature>
<feature type="binding site" evidence="5">
    <location>
        <position position="284"/>
    </location>
    <ligand>
        <name>ATP</name>
        <dbReference type="ChEBI" id="CHEBI:30616"/>
    </ligand>
</feature>
<dbReference type="Gene3D" id="3.30.200.20">
    <property type="entry name" value="Phosphorylase Kinase, domain 1"/>
    <property type="match status" value="2"/>
</dbReference>
<dbReference type="InterPro" id="IPR051681">
    <property type="entry name" value="Ser/Thr_Kinases-Pseudokinases"/>
</dbReference>
<dbReference type="OrthoDB" id="2362128at2759"/>
<name>A0A9N9ETJ3_9GLOM</name>
<dbReference type="PROSITE" id="PS00107">
    <property type="entry name" value="PROTEIN_KINASE_ATP"/>
    <property type="match status" value="1"/>
</dbReference>
<accession>A0A9N9ETJ3</accession>
<gene>
    <name evidence="7" type="ORF">CPELLU_LOCUS11485</name>
</gene>
<evidence type="ECO:0000313" key="8">
    <source>
        <dbReference type="Proteomes" id="UP000789759"/>
    </source>
</evidence>
<dbReference type="InterPro" id="IPR000719">
    <property type="entry name" value="Prot_kinase_dom"/>
</dbReference>
<dbReference type="PROSITE" id="PS50011">
    <property type="entry name" value="PROTEIN_KINASE_DOM"/>
    <property type="match status" value="1"/>
</dbReference>
<dbReference type="EMBL" id="CAJVQA010010214">
    <property type="protein sequence ID" value="CAG8694450.1"/>
    <property type="molecule type" value="Genomic_DNA"/>
</dbReference>
<protein>
    <submittedName>
        <fullName evidence="7">1705_t:CDS:1</fullName>
    </submittedName>
</protein>
<evidence type="ECO:0000256" key="5">
    <source>
        <dbReference type="PROSITE-ProRule" id="PRU10141"/>
    </source>
</evidence>
<keyword evidence="4 5" id="KW-0067">ATP-binding</keyword>
<keyword evidence="8" id="KW-1185">Reference proteome</keyword>
<keyword evidence="2 5" id="KW-0547">Nucleotide-binding</keyword>
<evidence type="ECO:0000259" key="6">
    <source>
        <dbReference type="PROSITE" id="PS50011"/>
    </source>
</evidence>
<keyword evidence="3" id="KW-0418">Kinase</keyword>
<evidence type="ECO:0000256" key="2">
    <source>
        <dbReference type="ARBA" id="ARBA00022741"/>
    </source>
</evidence>
<evidence type="ECO:0000256" key="4">
    <source>
        <dbReference type="ARBA" id="ARBA00022840"/>
    </source>
</evidence>
<dbReference type="SUPFAM" id="SSF56112">
    <property type="entry name" value="Protein kinase-like (PK-like)"/>
    <property type="match status" value="3"/>
</dbReference>
<dbReference type="InterPro" id="IPR017441">
    <property type="entry name" value="Protein_kinase_ATP_BS"/>
</dbReference>
<keyword evidence="1" id="KW-0808">Transferase</keyword>
<sequence>NKIEISKGKFGVMYKAYLKDINQTVALKTLYYYDEKSLDNLIRKVKYTFEVNHDNIIKFFGITQGRREDQIEETPVDFCKLYDAAWSGSPDSRPDIKEICEKLDRVQLKPVFRKIVEYSSFERKAEISKGGFGVTYKAYFKDKKQSVVLKTLGHDDEKLFYDFVREVKYTKVKHKNIIEFFGTTQGIALKAHHVIKGDRETPIKGTPVDFENLYCTAWDENPDSRPNIKEICKTLKNMRLKLFCNNFQNFEYYSFEKPERIGEGGFGVIYKAYLKDMNKILALKEILDRDENSFDNFVREFFGITHDPQTETYYIVLKYAKNGNLEHYLSDRFSELDWSTKIRMAKEISSKREIPIEGTPIDFYKLYDAAWDGKPDSRPSIEEICNKLDHLRLEPVFEQVLYYSYIELLKNIIVEIPKFSTILNY</sequence>
<dbReference type="Pfam" id="PF07714">
    <property type="entry name" value="PK_Tyr_Ser-Thr"/>
    <property type="match status" value="1"/>
</dbReference>